<keyword evidence="1" id="KW-0812">Transmembrane</keyword>
<gene>
    <name evidence="3" type="ORF">UX48_C0002G0004</name>
</gene>
<dbReference type="Proteomes" id="UP000034067">
    <property type="component" value="Unassembled WGS sequence"/>
</dbReference>
<reference evidence="3 4" key="1">
    <citation type="journal article" date="2015" name="Nature">
        <title>rRNA introns, odd ribosomes, and small enigmatic genomes across a large radiation of phyla.</title>
        <authorList>
            <person name="Brown C.T."/>
            <person name="Hug L.A."/>
            <person name="Thomas B.C."/>
            <person name="Sharon I."/>
            <person name="Castelle C.J."/>
            <person name="Singh A."/>
            <person name="Wilkins M.J."/>
            <person name="Williams K.H."/>
            <person name="Banfield J.F."/>
        </authorList>
    </citation>
    <scope>NUCLEOTIDE SEQUENCE [LARGE SCALE GENOMIC DNA]</scope>
</reference>
<dbReference type="Pfam" id="PF09851">
    <property type="entry name" value="SHOCT"/>
    <property type="match status" value="1"/>
</dbReference>
<dbReference type="EMBL" id="LCMJ01000002">
    <property type="protein sequence ID" value="KKU36589.1"/>
    <property type="molecule type" value="Genomic_DNA"/>
</dbReference>
<evidence type="ECO:0000313" key="3">
    <source>
        <dbReference type="EMBL" id="KKU36589.1"/>
    </source>
</evidence>
<protein>
    <recommendedName>
        <fullName evidence="2">SHOCT domain-containing protein</fullName>
    </recommendedName>
</protein>
<accession>A0A0G1PV05</accession>
<comment type="caution">
    <text evidence="3">The sequence shown here is derived from an EMBL/GenBank/DDBJ whole genome shotgun (WGS) entry which is preliminary data.</text>
</comment>
<evidence type="ECO:0000256" key="1">
    <source>
        <dbReference type="SAM" id="Phobius"/>
    </source>
</evidence>
<feature type="domain" description="SHOCT" evidence="2">
    <location>
        <begin position="82"/>
        <end position="108"/>
    </location>
</feature>
<sequence>MAGGSPPFGPAGWSGQGLPGQDGSLSVDLYSQYPSMHYGNIFFGWIFMLVWWVLIITAIVVFIKWLIWQFGEKKEGLAAKQAMDILKERYALGEIDKKEFEEKKKDLMG</sequence>
<organism evidence="3 4">
    <name type="scientific">Candidatus Azambacteria bacterium GW2011_GWB1_46_27</name>
    <dbReference type="NCBI Taxonomy" id="1618617"/>
    <lineage>
        <taxon>Bacteria</taxon>
        <taxon>Candidatus Azamiibacteriota</taxon>
    </lineage>
</organism>
<feature type="transmembrane region" description="Helical" evidence="1">
    <location>
        <begin position="42"/>
        <end position="67"/>
    </location>
</feature>
<name>A0A0G1PV05_9BACT</name>
<dbReference type="InterPro" id="IPR018649">
    <property type="entry name" value="SHOCT"/>
</dbReference>
<evidence type="ECO:0000259" key="2">
    <source>
        <dbReference type="Pfam" id="PF09851"/>
    </source>
</evidence>
<keyword evidence="1" id="KW-0472">Membrane</keyword>
<evidence type="ECO:0000313" key="4">
    <source>
        <dbReference type="Proteomes" id="UP000034067"/>
    </source>
</evidence>
<dbReference type="AlphaFoldDB" id="A0A0G1PV05"/>
<proteinExistence type="predicted"/>
<keyword evidence="1" id="KW-1133">Transmembrane helix</keyword>